<evidence type="ECO:0000256" key="5">
    <source>
        <dbReference type="SAM" id="MobiDB-lite"/>
    </source>
</evidence>
<dbReference type="GO" id="GO:0005634">
    <property type="term" value="C:nucleus"/>
    <property type="evidence" value="ECO:0000318"/>
    <property type="project" value="GO_Central"/>
</dbReference>
<dbReference type="RefSeq" id="XP_030855697.1">
    <property type="nucleotide sequence ID" value="XM_030999837.1"/>
</dbReference>
<evidence type="ECO:0000256" key="3">
    <source>
        <dbReference type="ARBA" id="ARBA00022884"/>
    </source>
</evidence>
<dbReference type="CDD" id="cd12427">
    <property type="entry name" value="RRM4_hnRNPL_like"/>
    <property type="match status" value="1"/>
</dbReference>
<dbReference type="GeneID" id="580804"/>
<dbReference type="InterPro" id="IPR000504">
    <property type="entry name" value="RRM_dom"/>
</dbReference>
<dbReference type="Pfam" id="PF13893">
    <property type="entry name" value="RRM_5"/>
    <property type="match status" value="1"/>
</dbReference>
<dbReference type="OMA" id="VYNAQYP"/>
<dbReference type="Pfam" id="PF00076">
    <property type="entry name" value="RRM_1"/>
    <property type="match status" value="1"/>
</dbReference>
<feature type="domain" description="RRM" evidence="6">
    <location>
        <begin position="64"/>
        <end position="140"/>
    </location>
</feature>
<reference evidence="8" key="1">
    <citation type="submission" date="2015-02" db="EMBL/GenBank/DDBJ databases">
        <title>Genome sequencing for Strongylocentrotus purpuratus.</title>
        <authorList>
            <person name="Murali S."/>
            <person name="Liu Y."/>
            <person name="Vee V."/>
            <person name="English A."/>
            <person name="Wang M."/>
            <person name="Skinner E."/>
            <person name="Han Y."/>
            <person name="Muzny D.M."/>
            <person name="Worley K.C."/>
            <person name="Gibbs R.A."/>
        </authorList>
    </citation>
    <scope>NUCLEOTIDE SEQUENCE</scope>
</reference>
<dbReference type="SUPFAM" id="SSF54928">
    <property type="entry name" value="RNA-binding domain, RBD"/>
    <property type="match status" value="3"/>
</dbReference>
<evidence type="ECO:0000313" key="8">
    <source>
        <dbReference type="Proteomes" id="UP000007110"/>
    </source>
</evidence>
<dbReference type="FunCoup" id="A0A7M7PTW5">
    <property type="interactions" value="2050"/>
</dbReference>
<dbReference type="CDD" id="cd12424">
    <property type="entry name" value="RRM3_hnRNPL_like"/>
    <property type="match status" value="1"/>
</dbReference>
<dbReference type="CTD" id="3191"/>
<dbReference type="SMART" id="SM00360">
    <property type="entry name" value="RRM"/>
    <property type="match status" value="3"/>
</dbReference>
<dbReference type="AlphaFoldDB" id="A0A7M7PTW5"/>
<reference evidence="7" key="2">
    <citation type="submission" date="2021-01" db="UniProtKB">
        <authorList>
            <consortium name="EnsemblMetazoa"/>
        </authorList>
    </citation>
    <scope>IDENTIFICATION</scope>
</reference>
<protein>
    <recommendedName>
        <fullName evidence="6">RRM domain-containing protein</fullName>
    </recommendedName>
</protein>
<feature type="region of interest" description="Disordered" evidence="5">
    <location>
        <begin position="261"/>
        <end position="346"/>
    </location>
</feature>
<keyword evidence="2" id="KW-0677">Repeat</keyword>
<dbReference type="OrthoDB" id="302770at2759"/>
<evidence type="ECO:0000313" key="7">
    <source>
        <dbReference type="EnsemblMetazoa" id="XP_030855697"/>
    </source>
</evidence>
<dbReference type="InParanoid" id="A0A7M7PTW5"/>
<evidence type="ECO:0000259" key="6">
    <source>
        <dbReference type="PROSITE" id="PS50102"/>
    </source>
</evidence>
<dbReference type="InterPro" id="IPR012677">
    <property type="entry name" value="Nucleotide-bd_a/b_plait_sf"/>
</dbReference>
<dbReference type="GO" id="GO:0043484">
    <property type="term" value="P:regulation of RNA splicing"/>
    <property type="evidence" value="ECO:0000318"/>
    <property type="project" value="GO_Central"/>
</dbReference>
<evidence type="ECO:0000256" key="1">
    <source>
        <dbReference type="ARBA" id="ARBA00022553"/>
    </source>
</evidence>
<name>A0A7M7PTW5_STRPU</name>
<organism evidence="7 8">
    <name type="scientific">Strongylocentrotus purpuratus</name>
    <name type="common">Purple sea urchin</name>
    <dbReference type="NCBI Taxonomy" id="7668"/>
    <lineage>
        <taxon>Eukaryota</taxon>
        <taxon>Metazoa</taxon>
        <taxon>Echinodermata</taxon>
        <taxon>Eleutherozoa</taxon>
        <taxon>Echinozoa</taxon>
        <taxon>Echinoidea</taxon>
        <taxon>Euechinoidea</taxon>
        <taxon>Echinacea</taxon>
        <taxon>Camarodonta</taxon>
        <taxon>Echinidea</taxon>
        <taxon>Strongylocentrotidae</taxon>
        <taxon>Strongylocentrotus</taxon>
    </lineage>
</organism>
<dbReference type="NCBIfam" id="TIGR01649">
    <property type="entry name" value="hnRNP-L_PTB"/>
    <property type="match status" value="1"/>
</dbReference>
<sequence>MAPSTGKAYKVKRMRLSFSSSNMEAYQNYEGHATKRQRTDTGGRGIQSGARDLFDDQHKPLPSCVVHVSNLSENVSDADLVEALQPFGPISFVHRIQKGQALVEFEEMKSSKSCVEFTQAHPDNIINVGGKPAFFDYSNSARIIRPGENDSEANNVLLMTVVRPKYRITTDVIHTICKGFGNVLRIVIFKKNGVQAMVEFDTVQSATHAKQNLHNCDIYSGCCTLKIDFARPKTLTVYKNDGETYDYTNPGLNAAAQGRALLDDPPEPAYNGPTTMRREGPGGGPPQYGEYDHSAGMQGPGPQGGRRGGPPGFHDQGFGPGGPRGYPADRGDFGGYGGGHQMMGMQDPQMHQLGNGNPVVMVYNMNPGQMNCDKLFNLLCLYGNVIKVKFMKSKPGCAMAEMSDALSVERAITNLSNIEFFGSAVQLSFSKQNCVALSQVPGELHDGSPSCMDYTKSRNNRFRNKEAASKNRIQQPSKVLHFFNAHPESTPQTIKQVFINAGAKEPTAVKMFDQKSRVQDSSKADRSRTGLAEWNDRASAVEALCVANHTNMENPGGKWPYIFKLCFSNSPHAQ</sequence>
<dbReference type="InterPro" id="IPR035979">
    <property type="entry name" value="RBD_domain_sf"/>
</dbReference>
<keyword evidence="8" id="KW-1185">Reference proteome</keyword>
<feature type="compositionally biased region" description="Gly residues" evidence="5">
    <location>
        <begin position="298"/>
        <end position="311"/>
    </location>
</feature>
<dbReference type="GO" id="GO:0006397">
    <property type="term" value="P:mRNA processing"/>
    <property type="evidence" value="ECO:0007669"/>
    <property type="project" value="InterPro"/>
</dbReference>
<dbReference type="FunFam" id="3.30.70.330:FF:000072">
    <property type="entry name" value="heterogeneous nuclear ribonucleoprotein L isoform X1"/>
    <property type="match status" value="1"/>
</dbReference>
<proteinExistence type="predicted"/>
<dbReference type="Gene3D" id="3.30.70.330">
    <property type="match status" value="4"/>
</dbReference>
<evidence type="ECO:0000256" key="2">
    <source>
        <dbReference type="ARBA" id="ARBA00022737"/>
    </source>
</evidence>
<dbReference type="CDD" id="cd12694">
    <property type="entry name" value="RRM2_hnRNPL_like"/>
    <property type="match status" value="1"/>
</dbReference>
<evidence type="ECO:0000256" key="4">
    <source>
        <dbReference type="PROSITE-ProRule" id="PRU00176"/>
    </source>
</evidence>
<feature type="domain" description="RRM" evidence="6">
    <location>
        <begin position="358"/>
        <end position="432"/>
    </location>
</feature>
<accession>A0A7M7PTW5</accession>
<dbReference type="PANTHER" id="PTHR15592">
    <property type="entry name" value="MATRIN 3/NUCLEAR PROTEIN 220-RELATED"/>
    <property type="match status" value="1"/>
</dbReference>
<dbReference type="GO" id="GO:0003729">
    <property type="term" value="F:mRNA binding"/>
    <property type="evidence" value="ECO:0000318"/>
    <property type="project" value="GO_Central"/>
</dbReference>
<keyword evidence="3 4" id="KW-0694">RNA-binding</keyword>
<dbReference type="InterPro" id="IPR021790">
    <property type="entry name" value="PTBP1-like_RRM2"/>
</dbReference>
<dbReference type="Proteomes" id="UP000007110">
    <property type="component" value="Unassembled WGS sequence"/>
</dbReference>
<dbReference type="PROSITE" id="PS50102">
    <property type="entry name" value="RRM"/>
    <property type="match status" value="2"/>
</dbReference>
<dbReference type="InterPro" id="IPR006536">
    <property type="entry name" value="HnRNP-L/PTB"/>
</dbReference>
<dbReference type="Pfam" id="PF22976">
    <property type="entry name" value="RRM_10"/>
    <property type="match status" value="1"/>
</dbReference>
<dbReference type="EnsemblMetazoa" id="XM_030999837">
    <property type="protein sequence ID" value="XP_030855697"/>
    <property type="gene ID" value="LOC580804"/>
</dbReference>
<dbReference type="CDD" id="cd12689">
    <property type="entry name" value="RRM1_hnRNPL_like"/>
    <property type="match status" value="1"/>
</dbReference>
<dbReference type="Pfam" id="PF11835">
    <property type="entry name" value="RRM_8"/>
    <property type="match status" value="1"/>
</dbReference>
<dbReference type="InterPro" id="IPR055204">
    <property type="entry name" value="HNRNPL_RRM"/>
</dbReference>
<keyword evidence="1" id="KW-0597">Phosphoprotein</keyword>